<dbReference type="Proteomes" id="UP000554286">
    <property type="component" value="Unassembled WGS sequence"/>
</dbReference>
<dbReference type="AlphaFoldDB" id="A0A7W6W8I8"/>
<evidence type="ECO:0000313" key="3">
    <source>
        <dbReference type="Proteomes" id="UP000554286"/>
    </source>
</evidence>
<keyword evidence="1" id="KW-0812">Transmembrane</keyword>
<feature type="transmembrane region" description="Helical" evidence="1">
    <location>
        <begin position="53"/>
        <end position="74"/>
    </location>
</feature>
<dbReference type="EMBL" id="JACIGK010000003">
    <property type="protein sequence ID" value="MBB4265055.1"/>
    <property type="molecule type" value="Genomic_DNA"/>
</dbReference>
<keyword evidence="3" id="KW-1185">Reference proteome</keyword>
<proteinExistence type="predicted"/>
<gene>
    <name evidence="2" type="ORF">GGD89_000666</name>
</gene>
<accession>A0A7W6W8I8</accession>
<comment type="caution">
    <text evidence="2">The sequence shown here is derived from an EMBL/GenBank/DDBJ whole genome shotgun (WGS) entry which is preliminary data.</text>
</comment>
<reference evidence="2 3" key="1">
    <citation type="submission" date="2020-08" db="EMBL/GenBank/DDBJ databases">
        <title>Genome sequencing of Purple Non-Sulfur Bacteria from various extreme environments.</title>
        <authorList>
            <person name="Mayer M."/>
        </authorList>
    </citation>
    <scope>NUCLEOTIDE SEQUENCE [LARGE SCALE GENOMIC DNA]</scope>
    <source>
        <strain evidence="2 3">JA131</strain>
    </source>
</reference>
<feature type="transmembrane region" description="Helical" evidence="1">
    <location>
        <begin position="23"/>
        <end position="47"/>
    </location>
</feature>
<keyword evidence="1" id="KW-1133">Transmembrane helix</keyword>
<name>A0A7W6W8I8_9PROT</name>
<sequence>MTDMTDMTEDRPPTSRRLDLQTVLWHGLFAVLLVFPAMGLVVGVLVVLAGVPILVALFPVTLTLAAVALGVLYARHRRARAGRGRG</sequence>
<evidence type="ECO:0000256" key="1">
    <source>
        <dbReference type="SAM" id="Phobius"/>
    </source>
</evidence>
<dbReference type="RefSeq" id="WP_184042670.1">
    <property type="nucleotide sequence ID" value="NZ_JACIGK010000003.1"/>
</dbReference>
<organism evidence="2 3">
    <name type="scientific">Roseospira visakhapatnamensis</name>
    <dbReference type="NCBI Taxonomy" id="390880"/>
    <lineage>
        <taxon>Bacteria</taxon>
        <taxon>Pseudomonadati</taxon>
        <taxon>Pseudomonadota</taxon>
        <taxon>Alphaproteobacteria</taxon>
        <taxon>Rhodospirillales</taxon>
        <taxon>Rhodospirillaceae</taxon>
        <taxon>Roseospira</taxon>
    </lineage>
</organism>
<protein>
    <submittedName>
        <fullName evidence="2">Flp pilus assembly protein TadB</fullName>
    </submittedName>
</protein>
<keyword evidence="1" id="KW-0472">Membrane</keyword>
<evidence type="ECO:0000313" key="2">
    <source>
        <dbReference type="EMBL" id="MBB4265055.1"/>
    </source>
</evidence>